<dbReference type="GO" id="GO:0005886">
    <property type="term" value="C:plasma membrane"/>
    <property type="evidence" value="ECO:0007669"/>
    <property type="project" value="UniProtKB-SubCell"/>
</dbReference>
<dbReference type="EMBL" id="JAGSOG010000100">
    <property type="protein sequence ID" value="MBR7835574.1"/>
    <property type="molecule type" value="Genomic_DNA"/>
</dbReference>
<dbReference type="InterPro" id="IPR003838">
    <property type="entry name" value="ABC3_permease_C"/>
</dbReference>
<proteinExistence type="predicted"/>
<feature type="transmembrane region" description="Helical" evidence="7">
    <location>
        <begin position="144"/>
        <end position="165"/>
    </location>
</feature>
<accession>A0A941IPW0</accession>
<feature type="transmembrane region" description="Helical" evidence="7">
    <location>
        <begin position="851"/>
        <end position="873"/>
    </location>
</feature>
<reference evidence="9" key="1">
    <citation type="submission" date="2021-04" db="EMBL/GenBank/DDBJ databases">
        <title>Genome based classification of Actinospica acidithermotolerans sp. nov., an actinobacterium isolated from an Indonesian hot spring.</title>
        <authorList>
            <person name="Kusuma A.B."/>
            <person name="Putra K.E."/>
            <person name="Nafisah S."/>
            <person name="Loh J."/>
            <person name="Nouioui I."/>
            <person name="Goodfellow M."/>
        </authorList>
    </citation>
    <scope>NUCLEOTIDE SEQUENCE</scope>
    <source>
        <strain evidence="9">CSCA 57</strain>
    </source>
</reference>
<keyword evidence="4 7" id="KW-1133">Transmembrane helix</keyword>
<dbReference type="Pfam" id="PF02687">
    <property type="entry name" value="FtsX"/>
    <property type="match status" value="1"/>
</dbReference>
<feature type="transmembrane region" description="Helical" evidence="7">
    <location>
        <begin position="435"/>
        <end position="453"/>
    </location>
</feature>
<feature type="transmembrane region" description="Helical" evidence="7">
    <location>
        <begin position="562"/>
        <end position="581"/>
    </location>
</feature>
<evidence type="ECO:0000256" key="6">
    <source>
        <dbReference type="SAM" id="MobiDB-lite"/>
    </source>
</evidence>
<comment type="subcellular location">
    <subcellularLocation>
        <location evidence="1">Cell membrane</location>
        <topology evidence="1">Multi-pass membrane protein</topology>
    </subcellularLocation>
</comment>
<gene>
    <name evidence="9" type="ORF">KDL01_20030</name>
</gene>
<evidence type="ECO:0000256" key="7">
    <source>
        <dbReference type="SAM" id="Phobius"/>
    </source>
</evidence>
<name>A0A941IPW0_9ACTN</name>
<feature type="transmembrane region" description="Helical" evidence="7">
    <location>
        <begin position="809"/>
        <end position="830"/>
    </location>
</feature>
<feature type="transmembrane region" description="Helical" evidence="7">
    <location>
        <begin position="38"/>
        <end position="58"/>
    </location>
</feature>
<sequence length="926" mass="95170">MTDPLSLLILALGGALGWYALLRAPGRGKGPEPWQQVGWIRVGLLTVAMLGLDITVGYPRIQSAAQNLLIGAAIGLYFRLARRVGRQDLWRGTQPRRASQASAEGPAPAAHVLPDEPRGARNPARRAVLRWAWRLVRREWRQQILVLALITVAVAGTVLGAAIAVNASPPADAGFGSAQHLVTLPGTDPHLSADLAALRARFGTVDAIENQTLATGLSQDAQLRTQDPLGGYGAPMLALLSGAYPTGAGQVAMTESLASTFGVRLGGVWRDGGRGLRVTGLVEDPLNLVDEFALLAPGQLTTPDTVTALFDATPAALAAAALPDGTAASSPGSSDGLSPALIVFTVAVLALTFTGLVATAGFAALARRRQRALGMLTAMGATDRDVKLVMLCNGAIVGAVGALVGTAIGLGGWIAYAPGYSADAGHRVLWTQLPWWLVIAATPLAMVSATLASRQPARAVARMPVVAALSGRPAPAAPAYRTAAPAIALTAAGPILLGLSGGWGAQGGKAVFMQLGGLLLSALGLALLAPVLVARLGGPARYLPVAARLALRDLSRYRARSAAALAAGSLAVLIAMLVILITTGRYNDPVDYFGPNLPSNQLVLYAPGAGPGTGRGPGQVPTAADVPALEPHVDAIAHTLQSADVLPLQPVVADLIRKTPQKTTGNSTSIYLATPAVLEQYGIEPSSTDSTALLLTSRPGLQGSSGLSLLYGDLQNQSPNAVTNDQPDPEIQTLAALPTDTSDPNLMVTEYAVHRLGLLVDPTDAWLIQAPKPLTPLQINTARQLALAAGMKVEIRSDAPSLAQVRDDATGAGILLALGVLAMTVGLIRAEAAGDLRILTATGGRRRLARNLTAVTAGTIGLLAAVSGTAIAYIDTATFFDGDLAVRLSQAPITDLLLVLLALPAAAAIGGWLLAGRDQSARAHVG</sequence>
<evidence type="ECO:0000256" key="3">
    <source>
        <dbReference type="ARBA" id="ARBA00022692"/>
    </source>
</evidence>
<keyword evidence="3 7" id="KW-0812">Transmembrane</keyword>
<feature type="domain" description="ABC3 transporter permease C-terminal" evidence="8">
    <location>
        <begin position="345"/>
        <end position="464"/>
    </location>
</feature>
<protein>
    <recommendedName>
        <fullName evidence="8">ABC3 transporter permease C-terminal domain-containing protein</fullName>
    </recommendedName>
</protein>
<dbReference type="RefSeq" id="WP_212530066.1">
    <property type="nucleotide sequence ID" value="NZ_JAGSOG010000100.1"/>
</dbReference>
<evidence type="ECO:0000256" key="4">
    <source>
        <dbReference type="ARBA" id="ARBA00022989"/>
    </source>
</evidence>
<feature type="transmembrane region" description="Helical" evidence="7">
    <location>
        <begin position="482"/>
        <end position="505"/>
    </location>
</feature>
<keyword evidence="10" id="KW-1185">Reference proteome</keyword>
<feature type="transmembrane region" description="Helical" evidence="7">
    <location>
        <begin position="6"/>
        <end position="26"/>
    </location>
</feature>
<keyword evidence="2" id="KW-1003">Cell membrane</keyword>
<evidence type="ECO:0000313" key="10">
    <source>
        <dbReference type="Proteomes" id="UP000675781"/>
    </source>
</evidence>
<keyword evidence="5 7" id="KW-0472">Membrane</keyword>
<organism evidence="9 10">
    <name type="scientific">Actinospica durhamensis</name>
    <dbReference type="NCBI Taxonomy" id="1508375"/>
    <lineage>
        <taxon>Bacteria</taxon>
        <taxon>Bacillati</taxon>
        <taxon>Actinomycetota</taxon>
        <taxon>Actinomycetes</taxon>
        <taxon>Catenulisporales</taxon>
        <taxon>Actinospicaceae</taxon>
        <taxon>Actinospica</taxon>
    </lineage>
</organism>
<dbReference type="InterPro" id="IPR038766">
    <property type="entry name" value="Membrane_comp_ABC_pdt"/>
</dbReference>
<dbReference type="AlphaFoldDB" id="A0A941IPW0"/>
<dbReference type="PANTHER" id="PTHR30287">
    <property type="entry name" value="MEMBRANE COMPONENT OF PREDICTED ABC SUPERFAMILY METABOLITE UPTAKE TRANSPORTER"/>
    <property type="match status" value="1"/>
</dbReference>
<feature type="region of interest" description="Disordered" evidence="6">
    <location>
        <begin position="92"/>
        <end position="118"/>
    </location>
</feature>
<evidence type="ECO:0000256" key="1">
    <source>
        <dbReference type="ARBA" id="ARBA00004651"/>
    </source>
</evidence>
<dbReference type="PANTHER" id="PTHR30287:SF1">
    <property type="entry name" value="INNER MEMBRANE PROTEIN"/>
    <property type="match status" value="1"/>
</dbReference>
<evidence type="ECO:0000259" key="8">
    <source>
        <dbReference type="Pfam" id="PF02687"/>
    </source>
</evidence>
<feature type="transmembrane region" description="Helical" evidence="7">
    <location>
        <begin position="893"/>
        <end position="915"/>
    </location>
</feature>
<feature type="transmembrane region" description="Helical" evidence="7">
    <location>
        <begin position="511"/>
        <end position="533"/>
    </location>
</feature>
<dbReference type="Proteomes" id="UP000675781">
    <property type="component" value="Unassembled WGS sequence"/>
</dbReference>
<comment type="caution">
    <text evidence="9">The sequence shown here is derived from an EMBL/GenBank/DDBJ whole genome shotgun (WGS) entry which is preliminary data.</text>
</comment>
<feature type="transmembrane region" description="Helical" evidence="7">
    <location>
        <begin position="388"/>
        <end position="415"/>
    </location>
</feature>
<evidence type="ECO:0000256" key="2">
    <source>
        <dbReference type="ARBA" id="ARBA00022475"/>
    </source>
</evidence>
<evidence type="ECO:0000313" key="9">
    <source>
        <dbReference type="EMBL" id="MBR7835574.1"/>
    </source>
</evidence>
<evidence type="ECO:0000256" key="5">
    <source>
        <dbReference type="ARBA" id="ARBA00023136"/>
    </source>
</evidence>
<feature type="transmembrane region" description="Helical" evidence="7">
    <location>
        <begin position="340"/>
        <end position="367"/>
    </location>
</feature>